<dbReference type="Proteomes" id="UP000194798">
    <property type="component" value="Unassembled WGS sequence"/>
</dbReference>
<keyword evidence="2" id="KW-1185">Reference proteome</keyword>
<name>A0A251X522_9GAMM</name>
<evidence type="ECO:0000313" key="1">
    <source>
        <dbReference type="EMBL" id="OUD12198.1"/>
    </source>
</evidence>
<accession>A0A251X522</accession>
<protein>
    <submittedName>
        <fullName evidence="1">Uncharacterized protein</fullName>
    </submittedName>
</protein>
<proteinExistence type="predicted"/>
<reference evidence="1 2" key="1">
    <citation type="submission" date="2016-12" db="EMBL/GenBank/DDBJ databases">
        <title>Thioflexothrix psekupsii D3 genome sequencing and assembly.</title>
        <authorList>
            <person name="Fomenkov A."/>
            <person name="Vincze T."/>
            <person name="Grabovich M."/>
            <person name="Anton B.P."/>
            <person name="Dubinina G."/>
            <person name="Orlova M."/>
            <person name="Belousova E."/>
            <person name="Roberts R.J."/>
        </authorList>
    </citation>
    <scope>NUCLEOTIDE SEQUENCE [LARGE SCALE GENOMIC DNA]</scope>
    <source>
        <strain evidence="1">D3</strain>
    </source>
</reference>
<comment type="caution">
    <text evidence="1">The sequence shown here is derived from an EMBL/GenBank/DDBJ whole genome shotgun (WGS) entry which is preliminary data.</text>
</comment>
<evidence type="ECO:0000313" key="2">
    <source>
        <dbReference type="Proteomes" id="UP000194798"/>
    </source>
</evidence>
<gene>
    <name evidence="1" type="ORF">TPSD3_13835</name>
</gene>
<sequence>MRFFSINLNENNLEYQHFYRPQLPPARRWSEVVFTIPIFSETWYGTVNIYTGEFILDRAKKADTKYTEVTSMFETFLSGKVFSLIKLSSILYLISK</sequence>
<dbReference type="EMBL" id="MSLT01000023">
    <property type="protein sequence ID" value="OUD12198.1"/>
    <property type="molecule type" value="Genomic_DNA"/>
</dbReference>
<organism evidence="1 2">
    <name type="scientific">Thioflexithrix psekupsensis</name>
    <dbReference type="NCBI Taxonomy" id="1570016"/>
    <lineage>
        <taxon>Bacteria</taxon>
        <taxon>Pseudomonadati</taxon>
        <taxon>Pseudomonadota</taxon>
        <taxon>Gammaproteobacteria</taxon>
        <taxon>Thiotrichales</taxon>
        <taxon>Thioflexithrix</taxon>
    </lineage>
</organism>
<dbReference type="AlphaFoldDB" id="A0A251X522"/>